<dbReference type="GO" id="GO:0000422">
    <property type="term" value="P:autophagy of mitochondrion"/>
    <property type="evidence" value="ECO:0007669"/>
    <property type="project" value="TreeGrafter"/>
</dbReference>
<dbReference type="PANTHER" id="PTHR14957">
    <property type="entry name" value="UBIQUITIN-LIKE-CONJUGATING ENZYME ATG10"/>
    <property type="match status" value="1"/>
</dbReference>
<dbReference type="Proteomes" id="UP000887540">
    <property type="component" value="Unplaced"/>
</dbReference>
<evidence type="ECO:0000256" key="3">
    <source>
        <dbReference type="ARBA" id="ARBA00022679"/>
    </source>
</evidence>
<evidence type="ECO:0000256" key="1">
    <source>
        <dbReference type="ARBA" id="ARBA00005696"/>
    </source>
</evidence>
<dbReference type="GO" id="GO:0005829">
    <property type="term" value="C:cytosol"/>
    <property type="evidence" value="ECO:0007669"/>
    <property type="project" value="TreeGrafter"/>
</dbReference>
<dbReference type="Gene3D" id="3.30.1460.50">
    <property type="match status" value="1"/>
</dbReference>
<proteinExistence type="inferred from homology"/>
<keyword evidence="4" id="KW-0833">Ubl conjugation pathway</keyword>
<evidence type="ECO:0000256" key="5">
    <source>
        <dbReference type="ARBA" id="ARBA00023006"/>
    </source>
</evidence>
<evidence type="ECO:0000256" key="6">
    <source>
        <dbReference type="ARBA" id="ARBA00029833"/>
    </source>
</evidence>
<accession>A0A914EDZ7</accession>
<evidence type="ECO:0000256" key="2">
    <source>
        <dbReference type="ARBA" id="ARBA00021099"/>
    </source>
</evidence>
<organism evidence="7 8">
    <name type="scientific">Acrobeloides nanus</name>
    <dbReference type="NCBI Taxonomy" id="290746"/>
    <lineage>
        <taxon>Eukaryota</taxon>
        <taxon>Metazoa</taxon>
        <taxon>Ecdysozoa</taxon>
        <taxon>Nematoda</taxon>
        <taxon>Chromadorea</taxon>
        <taxon>Rhabditida</taxon>
        <taxon>Tylenchina</taxon>
        <taxon>Cephalobomorpha</taxon>
        <taxon>Cephaloboidea</taxon>
        <taxon>Cephalobidae</taxon>
        <taxon>Acrobeloides</taxon>
    </lineage>
</organism>
<name>A0A914EDZ7_9BILA</name>
<dbReference type="GO" id="GO:0032446">
    <property type="term" value="P:protein modification by small protein conjugation"/>
    <property type="evidence" value="ECO:0007669"/>
    <property type="project" value="TreeGrafter"/>
</dbReference>
<dbReference type="AlphaFoldDB" id="A0A914EDZ7"/>
<keyword evidence="5" id="KW-0072">Autophagy</keyword>
<reference evidence="8" key="1">
    <citation type="submission" date="2022-11" db="UniProtKB">
        <authorList>
            <consortium name="WormBaseParasite"/>
        </authorList>
    </citation>
    <scope>IDENTIFICATION</scope>
</reference>
<evidence type="ECO:0000256" key="4">
    <source>
        <dbReference type="ARBA" id="ARBA00022786"/>
    </source>
</evidence>
<dbReference type="Pfam" id="PF03987">
    <property type="entry name" value="Autophagy_act_C"/>
    <property type="match status" value="1"/>
</dbReference>
<comment type="similarity">
    <text evidence="1">Belongs to the ATG10 family.</text>
</comment>
<protein>
    <recommendedName>
        <fullName evidence="2">Ubiquitin-like-conjugating enzyme ATG10</fullName>
    </recommendedName>
    <alternativeName>
        <fullName evidence="6">Autophagy-related protein 10</fullName>
    </alternativeName>
</protein>
<dbReference type="InterPro" id="IPR007135">
    <property type="entry name" value="Atg3/Atg10"/>
</dbReference>
<dbReference type="GO" id="GO:0000045">
    <property type="term" value="P:autophagosome assembly"/>
    <property type="evidence" value="ECO:0007669"/>
    <property type="project" value="TreeGrafter"/>
</dbReference>
<sequence length="132" mass="15338">MDPWIIHKNNLGVWAEQRSILDNFVRTCSITYNSAYGVPVLWFNLYDSDGQRITLGSETDNTTLQKLSVYKNLISENEHPCLGMAFYNLHPCHTEELIKLLSNEKNYVIKWYSVVHPYVLLPSPPLNFYKEA</sequence>
<keyword evidence="3" id="KW-0808">Transferase</keyword>
<evidence type="ECO:0000313" key="7">
    <source>
        <dbReference type="Proteomes" id="UP000887540"/>
    </source>
</evidence>
<evidence type="ECO:0000313" key="8">
    <source>
        <dbReference type="WBParaSite" id="ACRNAN_scaffold7619.g8270.t1"/>
    </source>
</evidence>
<dbReference type="PANTHER" id="PTHR14957:SF1">
    <property type="entry name" value="UBIQUITIN-LIKE-CONJUGATING ENZYME ATG10"/>
    <property type="match status" value="1"/>
</dbReference>
<dbReference type="GO" id="GO:0061651">
    <property type="term" value="F:Atg12 conjugating enzyme activity"/>
    <property type="evidence" value="ECO:0007669"/>
    <property type="project" value="TreeGrafter"/>
</dbReference>
<keyword evidence="7" id="KW-1185">Reference proteome</keyword>
<dbReference type="WBParaSite" id="ACRNAN_scaffold7619.g8270.t1">
    <property type="protein sequence ID" value="ACRNAN_scaffold7619.g8270.t1"/>
    <property type="gene ID" value="ACRNAN_scaffold7619.g8270"/>
</dbReference>